<sequence length="51" mass="5499">MSQRTNYKHFEAAALAKRGASEIYYLNAPSSSAPSLQGLILASPVLNKMAM</sequence>
<organism evidence="1 2">
    <name type="scientific">Paracoccidioides brasiliensis</name>
    <dbReference type="NCBI Taxonomy" id="121759"/>
    <lineage>
        <taxon>Eukaryota</taxon>
        <taxon>Fungi</taxon>
        <taxon>Dikarya</taxon>
        <taxon>Ascomycota</taxon>
        <taxon>Pezizomycotina</taxon>
        <taxon>Eurotiomycetes</taxon>
        <taxon>Eurotiomycetidae</taxon>
        <taxon>Onygenales</taxon>
        <taxon>Ajellomycetaceae</taxon>
        <taxon>Paracoccidioides</taxon>
    </lineage>
</organism>
<name>A0A1D2JEY1_PARBR</name>
<dbReference type="AlphaFoldDB" id="A0A1D2JEY1"/>
<dbReference type="VEuPathDB" id="FungiDB:PABG_07410"/>
<dbReference type="EMBL" id="LZYO01000136">
    <property type="protein sequence ID" value="ODH29202.1"/>
    <property type="molecule type" value="Genomic_DNA"/>
</dbReference>
<dbReference type="Proteomes" id="UP000242814">
    <property type="component" value="Unassembled WGS sequence"/>
</dbReference>
<gene>
    <name evidence="1" type="ORF">ACO22_03790</name>
</gene>
<proteinExistence type="predicted"/>
<accession>A0A1D2JEY1</accession>
<protein>
    <submittedName>
        <fullName evidence="1">Uncharacterized protein</fullName>
    </submittedName>
</protein>
<comment type="caution">
    <text evidence="1">The sequence shown here is derived from an EMBL/GenBank/DDBJ whole genome shotgun (WGS) entry which is preliminary data.</text>
</comment>
<evidence type="ECO:0000313" key="1">
    <source>
        <dbReference type="EMBL" id="ODH29202.1"/>
    </source>
</evidence>
<evidence type="ECO:0000313" key="2">
    <source>
        <dbReference type="Proteomes" id="UP000242814"/>
    </source>
</evidence>
<reference evidence="1 2" key="1">
    <citation type="submission" date="2016-06" db="EMBL/GenBank/DDBJ databases">
        <authorList>
            <person name="Kjaerup R.B."/>
            <person name="Dalgaard T.S."/>
            <person name="Juul-Madsen H.R."/>
        </authorList>
    </citation>
    <scope>NUCLEOTIDE SEQUENCE [LARGE SCALE GENOMIC DNA]</scope>
    <source>
        <strain evidence="1 2">Pb300</strain>
    </source>
</reference>